<dbReference type="OMA" id="WIDINEM"/>
<dbReference type="SUPFAM" id="SSF48371">
    <property type="entry name" value="ARM repeat"/>
    <property type="match status" value="1"/>
</dbReference>
<proteinExistence type="predicted"/>
<dbReference type="OrthoDB" id="6078042at2759"/>
<protein>
    <submittedName>
        <fullName evidence="5">Uncharacterized protein LOC118429987</fullName>
    </submittedName>
</protein>
<dbReference type="Gene3D" id="1.25.10.10">
    <property type="entry name" value="Leucine-rich Repeat Variant"/>
    <property type="match status" value="1"/>
</dbReference>
<dbReference type="InterPro" id="IPR011989">
    <property type="entry name" value="ARM-like"/>
</dbReference>
<name>A0A9J7MAQ3_BRAFL</name>
<dbReference type="Proteomes" id="UP000001554">
    <property type="component" value="Chromosome 14"/>
</dbReference>
<dbReference type="InterPro" id="IPR000157">
    <property type="entry name" value="TIR_dom"/>
</dbReference>
<evidence type="ECO:0000313" key="4">
    <source>
        <dbReference type="Proteomes" id="UP000001554"/>
    </source>
</evidence>
<dbReference type="InterPro" id="IPR035897">
    <property type="entry name" value="Toll_tir_struct_dom_sf"/>
</dbReference>
<feature type="region of interest" description="Disordered" evidence="2">
    <location>
        <begin position="1"/>
        <end position="27"/>
    </location>
</feature>
<evidence type="ECO:0000256" key="1">
    <source>
        <dbReference type="PROSITE-ProRule" id="PRU00259"/>
    </source>
</evidence>
<dbReference type="Gene3D" id="3.40.50.10140">
    <property type="entry name" value="Toll/interleukin-1 receptor homology (TIR) domain"/>
    <property type="match status" value="2"/>
</dbReference>
<accession>A0A9J7MAQ3</accession>
<dbReference type="PANTHER" id="PTHR46270">
    <property type="entry name" value="ARMADILLO-TYPE FOLD-RELATED"/>
    <property type="match status" value="1"/>
</dbReference>
<dbReference type="InterPro" id="IPR016024">
    <property type="entry name" value="ARM-type_fold"/>
</dbReference>
<feature type="repeat" description="ARM" evidence="1">
    <location>
        <begin position="280"/>
        <end position="322"/>
    </location>
</feature>
<dbReference type="SMART" id="SM00185">
    <property type="entry name" value="ARM"/>
    <property type="match status" value="3"/>
</dbReference>
<gene>
    <name evidence="5" type="primary">LOC118429987</name>
</gene>
<dbReference type="SUPFAM" id="SSF52200">
    <property type="entry name" value="Toll/Interleukin receptor TIR domain"/>
    <property type="match status" value="2"/>
</dbReference>
<dbReference type="KEGG" id="bfo:118429987"/>
<evidence type="ECO:0000256" key="2">
    <source>
        <dbReference type="SAM" id="MobiDB-lite"/>
    </source>
</evidence>
<dbReference type="RefSeq" id="XP_035696539.1">
    <property type="nucleotide sequence ID" value="XM_035840646.1"/>
</dbReference>
<keyword evidence="4" id="KW-1185">Reference proteome</keyword>
<reference evidence="5" key="2">
    <citation type="submission" date="2025-08" db="UniProtKB">
        <authorList>
            <consortium name="RefSeq"/>
        </authorList>
    </citation>
    <scope>IDENTIFICATION</scope>
    <source>
        <strain evidence="5">S238N-H82</strain>
        <tissue evidence="5">Testes</tissue>
    </source>
</reference>
<dbReference type="PANTHER" id="PTHR46270:SF2">
    <property type="entry name" value="TIR DOMAIN-CONTAINING PROTEIN"/>
    <property type="match status" value="1"/>
</dbReference>
<evidence type="ECO:0000259" key="3">
    <source>
        <dbReference type="Pfam" id="PF13676"/>
    </source>
</evidence>
<sequence>MASSSDSMVSSSDSMVSSSDSEESSSLVVEEMTEAIATLRNNTGDVSAVTDNAAILKTKVLDPCDKYATKSERLYLGDHLADIGAAQVLTSNIAWLRGLEHGGFSEDVWPYMYVLYGCCHNYTDCSKRFAEELGKSKIIPVLIHDLQEFKDTWTTSQRYEDVVDISLGTLYNMSRYSSIRPLFDEINTIESLIPFLKAENEAVKTMVTLTLAYVIDEENLGIMADPSVIRFIIEVFTQAVDNEKKSHLGYSAAELAMGVEKLAVNDTLDDNNKLTLVAEGLLPPLIKLMTEGDEEEQLHAIRAISQLAFHPDNKEKILQLKVIPKLLEFAQSLDTDTAVAAKGALWELQGVNARKQKVEEPGAGKTSTDETKTDSRAGHVMLSYQWDNQEVVKKIKATLEATSYKVWMDIDQMGGSTLEAMAEAVEGAAVVLICMSRKYKESANCRRECHYAATRGTDIIPLKMENTYQPDGWLGITMGGRLYFNFDGKDSFKDVMARLMRELGDRGKGHTAAGAEVDTVGSKLEGLKLPRMRKEPEGAVVVKKGKSPRTAALTPRVEPMVRSDETSAKAVFLSYQWDHQEKVLLLHERLQERGYSCWIDINEMGGGDKLYKMMDKGIRGAKVVVSCVTPPYTTSQNCQDEVALAHTLNTPIIPVMLEKTTWPPPGPMSIPFVQLIYINMTKSQDDDPWKGALFEQLVKMVHTFVKRSNAR</sequence>
<dbReference type="GeneID" id="118429987"/>
<feature type="domain" description="TIR" evidence="3">
    <location>
        <begin position="380"/>
        <end position="499"/>
    </location>
</feature>
<dbReference type="InterPro" id="IPR000225">
    <property type="entry name" value="Armadillo"/>
</dbReference>
<dbReference type="PROSITE" id="PS50176">
    <property type="entry name" value="ARM_REPEAT"/>
    <property type="match status" value="1"/>
</dbReference>
<feature type="domain" description="TIR" evidence="3">
    <location>
        <begin position="571"/>
        <end position="689"/>
    </location>
</feature>
<organism evidence="4 5">
    <name type="scientific">Branchiostoma floridae</name>
    <name type="common">Florida lancelet</name>
    <name type="synonym">Amphioxus</name>
    <dbReference type="NCBI Taxonomy" id="7739"/>
    <lineage>
        <taxon>Eukaryota</taxon>
        <taxon>Metazoa</taxon>
        <taxon>Chordata</taxon>
        <taxon>Cephalochordata</taxon>
        <taxon>Leptocardii</taxon>
        <taxon>Amphioxiformes</taxon>
        <taxon>Branchiostomatidae</taxon>
        <taxon>Branchiostoma</taxon>
    </lineage>
</organism>
<evidence type="ECO:0000313" key="5">
    <source>
        <dbReference type="RefSeq" id="XP_035696539.1"/>
    </source>
</evidence>
<reference evidence="4" key="1">
    <citation type="journal article" date="2020" name="Nat. Ecol. Evol.">
        <title>Deeply conserved synteny resolves early events in vertebrate evolution.</title>
        <authorList>
            <person name="Simakov O."/>
            <person name="Marletaz F."/>
            <person name="Yue J.X."/>
            <person name="O'Connell B."/>
            <person name="Jenkins J."/>
            <person name="Brandt A."/>
            <person name="Calef R."/>
            <person name="Tung C.H."/>
            <person name="Huang T.K."/>
            <person name="Schmutz J."/>
            <person name="Satoh N."/>
            <person name="Yu J.K."/>
            <person name="Putnam N.H."/>
            <person name="Green R.E."/>
            <person name="Rokhsar D.S."/>
        </authorList>
    </citation>
    <scope>NUCLEOTIDE SEQUENCE [LARGE SCALE GENOMIC DNA]</scope>
    <source>
        <strain evidence="4">S238N-H82</strain>
    </source>
</reference>
<dbReference type="AlphaFoldDB" id="A0A9J7MAQ3"/>
<dbReference type="GO" id="GO:0007165">
    <property type="term" value="P:signal transduction"/>
    <property type="evidence" value="ECO:0007669"/>
    <property type="project" value="InterPro"/>
</dbReference>
<dbReference type="Pfam" id="PF13676">
    <property type="entry name" value="TIR_2"/>
    <property type="match status" value="2"/>
</dbReference>